<name>A0A1X6WK24_9ENTE</name>
<dbReference type="PANTHER" id="PTHR43744:SF12">
    <property type="entry name" value="ABC TRANSPORTER PERMEASE PROTEIN MG189-RELATED"/>
    <property type="match status" value="1"/>
</dbReference>
<evidence type="ECO:0000256" key="1">
    <source>
        <dbReference type="ARBA" id="ARBA00004651"/>
    </source>
</evidence>
<dbReference type="InterPro" id="IPR035906">
    <property type="entry name" value="MetI-like_sf"/>
</dbReference>
<evidence type="ECO:0000313" key="9">
    <source>
        <dbReference type="EMBL" id="SLM84582.1"/>
    </source>
</evidence>
<evidence type="ECO:0000256" key="5">
    <source>
        <dbReference type="ARBA" id="ARBA00022989"/>
    </source>
</evidence>
<feature type="transmembrane region" description="Helical" evidence="7">
    <location>
        <begin position="117"/>
        <end position="137"/>
    </location>
</feature>
<dbReference type="Proteomes" id="UP000195918">
    <property type="component" value="Unassembled WGS sequence"/>
</dbReference>
<sequence>MMKEKKKNILKRSNGTVNWPLTIFLMALAMFTIIGPLYMTLMIAVKDPSQMDSILSWPTSFHWSNFTDAWKLTNYPEKFKNTFIITGINLIFTIFTNSLAAYAITRKRSHSKFFNALYYYFISAMFIPFNVIMLPLVKQASMFNLDNLAGITFLYIIFGLPMNTFLYTGFIKKIPVAMDEAAEIDGASPLQVFWYVIFPMLKPVHATVAILSFMWTWNDFLMPLIFLSKPEQQTLQLSQYIFQGQFSTQYNLAFASYLLVILPVLLIYILFQKWIIAGVTDGAVK</sequence>
<dbReference type="AlphaFoldDB" id="A0A1X6WK24"/>
<feature type="transmembrane region" description="Helical" evidence="7">
    <location>
        <begin position="21"/>
        <end position="45"/>
    </location>
</feature>
<dbReference type="PROSITE" id="PS50928">
    <property type="entry name" value="ABC_TM1"/>
    <property type="match status" value="1"/>
</dbReference>
<reference evidence="10" key="1">
    <citation type="submission" date="2017-02" db="EMBL/GenBank/DDBJ databases">
        <authorList>
            <person name="Dridi B."/>
        </authorList>
    </citation>
    <scope>NUCLEOTIDE SEQUENCE [LARGE SCALE GENOMIC DNA]</scope>
    <source>
        <strain evidence="10">bH819</strain>
    </source>
</reference>
<evidence type="ECO:0000259" key="8">
    <source>
        <dbReference type="PROSITE" id="PS50928"/>
    </source>
</evidence>
<evidence type="ECO:0000256" key="6">
    <source>
        <dbReference type="ARBA" id="ARBA00023136"/>
    </source>
</evidence>
<dbReference type="GO" id="GO:0005886">
    <property type="term" value="C:plasma membrane"/>
    <property type="evidence" value="ECO:0007669"/>
    <property type="project" value="UniProtKB-SubCell"/>
</dbReference>
<comment type="similarity">
    <text evidence="7">Belongs to the binding-protein-dependent transport system permease family.</text>
</comment>
<organism evidence="9 10">
    <name type="scientific">Vagococcus fluvialis bH819</name>
    <dbReference type="NCBI Taxonomy" id="1255619"/>
    <lineage>
        <taxon>Bacteria</taxon>
        <taxon>Bacillati</taxon>
        <taxon>Bacillota</taxon>
        <taxon>Bacilli</taxon>
        <taxon>Lactobacillales</taxon>
        <taxon>Enterococcaceae</taxon>
        <taxon>Vagococcus</taxon>
    </lineage>
</organism>
<dbReference type="SUPFAM" id="SSF161098">
    <property type="entry name" value="MetI-like"/>
    <property type="match status" value="1"/>
</dbReference>
<evidence type="ECO:0000256" key="2">
    <source>
        <dbReference type="ARBA" id="ARBA00022448"/>
    </source>
</evidence>
<dbReference type="EMBL" id="FWFD01000003">
    <property type="protein sequence ID" value="SLM84582.1"/>
    <property type="molecule type" value="Genomic_DNA"/>
</dbReference>
<proteinExistence type="inferred from homology"/>
<feature type="transmembrane region" description="Helical" evidence="7">
    <location>
        <begin position="83"/>
        <end position="105"/>
    </location>
</feature>
<feature type="domain" description="ABC transmembrane type-1" evidence="8">
    <location>
        <begin position="79"/>
        <end position="271"/>
    </location>
</feature>
<evidence type="ECO:0000313" key="10">
    <source>
        <dbReference type="Proteomes" id="UP000195918"/>
    </source>
</evidence>
<accession>A0A1X6WK24</accession>
<feature type="transmembrane region" description="Helical" evidence="7">
    <location>
        <begin position="192"/>
        <end position="217"/>
    </location>
</feature>
<keyword evidence="6 7" id="KW-0472">Membrane</keyword>
<feature type="transmembrane region" description="Helical" evidence="7">
    <location>
        <begin position="149"/>
        <end position="171"/>
    </location>
</feature>
<evidence type="ECO:0000256" key="3">
    <source>
        <dbReference type="ARBA" id="ARBA00022475"/>
    </source>
</evidence>
<dbReference type="RefSeq" id="WP_256958383.1">
    <property type="nucleotide sequence ID" value="NZ_FWFD01000003.1"/>
</dbReference>
<dbReference type="InterPro" id="IPR000515">
    <property type="entry name" value="MetI-like"/>
</dbReference>
<protein>
    <submittedName>
        <fullName evidence="9">Multiple sugar ABC transporter, membrane-spanning permease protein MsmG</fullName>
    </submittedName>
</protein>
<keyword evidence="5 7" id="KW-1133">Transmembrane helix</keyword>
<evidence type="ECO:0000256" key="4">
    <source>
        <dbReference type="ARBA" id="ARBA00022692"/>
    </source>
</evidence>
<keyword evidence="10" id="KW-1185">Reference proteome</keyword>
<dbReference type="CDD" id="cd06261">
    <property type="entry name" value="TM_PBP2"/>
    <property type="match status" value="1"/>
</dbReference>
<comment type="subcellular location">
    <subcellularLocation>
        <location evidence="1 7">Cell membrane</location>
        <topology evidence="1 7">Multi-pass membrane protein</topology>
    </subcellularLocation>
</comment>
<dbReference type="PANTHER" id="PTHR43744">
    <property type="entry name" value="ABC TRANSPORTER PERMEASE PROTEIN MG189-RELATED-RELATED"/>
    <property type="match status" value="1"/>
</dbReference>
<evidence type="ECO:0000256" key="7">
    <source>
        <dbReference type="RuleBase" id="RU363032"/>
    </source>
</evidence>
<gene>
    <name evidence="9" type="ORF">FM121_00720</name>
</gene>
<dbReference type="Gene3D" id="1.10.3720.10">
    <property type="entry name" value="MetI-like"/>
    <property type="match status" value="1"/>
</dbReference>
<feature type="transmembrane region" description="Helical" evidence="7">
    <location>
        <begin position="252"/>
        <end position="271"/>
    </location>
</feature>
<keyword evidence="4 7" id="KW-0812">Transmembrane</keyword>
<keyword evidence="3" id="KW-1003">Cell membrane</keyword>
<keyword evidence="2 7" id="KW-0813">Transport</keyword>
<dbReference type="Pfam" id="PF00528">
    <property type="entry name" value="BPD_transp_1"/>
    <property type="match status" value="1"/>
</dbReference>
<dbReference type="GO" id="GO:0055085">
    <property type="term" value="P:transmembrane transport"/>
    <property type="evidence" value="ECO:0007669"/>
    <property type="project" value="InterPro"/>
</dbReference>